<protein>
    <submittedName>
        <fullName evidence="4">T9SS type A sorting domain-containing protein</fullName>
    </submittedName>
</protein>
<organism evidence="4 5">
    <name type="scientific">Hyunsoonleella rubra</name>
    <dbReference type="NCBI Taxonomy" id="1737062"/>
    <lineage>
        <taxon>Bacteria</taxon>
        <taxon>Pseudomonadati</taxon>
        <taxon>Bacteroidota</taxon>
        <taxon>Flavobacteriia</taxon>
        <taxon>Flavobacteriales</taxon>
        <taxon>Flavobacteriaceae</taxon>
    </lineage>
</organism>
<sequence>MKKITLLSLLFSFCAFYGFGQTMVDDFESGATNVLNAGGGIATAVVTNPNQTGLNTTANCMEIRRTGAQWWIFQGIDVNDLAISSSETKYLSMMVHFPAQSDLGLRFDAPDDASNGTEVVRPLNTYTDFNQWQEIVFEIKDDDDTATSFTLGTLFRISFHPDMGFENDPAGQVLDNISAFGYIDQIQILDSNPLSNDEFSLDTNISLYPNPAQSEFTIKTINSTRISEVSVFNTLGAEVLSDITKISKDRYDISNLSSGLYLVKIQDENGAIAIKKLLKK</sequence>
<dbReference type="InterPro" id="IPR026444">
    <property type="entry name" value="Secre_tail"/>
</dbReference>
<evidence type="ECO:0000313" key="4">
    <source>
        <dbReference type="EMBL" id="MFD2725189.1"/>
    </source>
</evidence>
<evidence type="ECO:0000256" key="1">
    <source>
        <dbReference type="ARBA" id="ARBA00022729"/>
    </source>
</evidence>
<feature type="signal peptide" evidence="2">
    <location>
        <begin position="1"/>
        <end position="17"/>
    </location>
</feature>
<evidence type="ECO:0000256" key="2">
    <source>
        <dbReference type="SAM" id="SignalP"/>
    </source>
</evidence>
<evidence type="ECO:0000313" key="5">
    <source>
        <dbReference type="Proteomes" id="UP001597476"/>
    </source>
</evidence>
<accession>A0ABW5T8U1</accession>
<name>A0ABW5T8U1_9FLAO</name>
<dbReference type="EMBL" id="JBHULY010000005">
    <property type="protein sequence ID" value="MFD2725189.1"/>
    <property type="molecule type" value="Genomic_DNA"/>
</dbReference>
<proteinExistence type="predicted"/>
<dbReference type="Proteomes" id="UP001597476">
    <property type="component" value="Unassembled WGS sequence"/>
</dbReference>
<feature type="chain" id="PRO_5046794406" evidence="2">
    <location>
        <begin position="18"/>
        <end position="280"/>
    </location>
</feature>
<feature type="domain" description="Secretion system C-terminal sorting" evidence="3">
    <location>
        <begin position="207"/>
        <end position="277"/>
    </location>
</feature>
<keyword evidence="5" id="KW-1185">Reference proteome</keyword>
<evidence type="ECO:0000259" key="3">
    <source>
        <dbReference type="Pfam" id="PF18962"/>
    </source>
</evidence>
<dbReference type="RefSeq" id="WP_380288923.1">
    <property type="nucleotide sequence ID" value="NZ_JBHULY010000005.1"/>
</dbReference>
<comment type="caution">
    <text evidence="4">The sequence shown here is derived from an EMBL/GenBank/DDBJ whole genome shotgun (WGS) entry which is preliminary data.</text>
</comment>
<dbReference type="Pfam" id="PF18962">
    <property type="entry name" value="Por_Secre_tail"/>
    <property type="match status" value="1"/>
</dbReference>
<reference evidence="5" key="1">
    <citation type="journal article" date="2019" name="Int. J. Syst. Evol. Microbiol.">
        <title>The Global Catalogue of Microorganisms (GCM) 10K type strain sequencing project: providing services to taxonomists for standard genome sequencing and annotation.</title>
        <authorList>
            <consortium name="The Broad Institute Genomics Platform"/>
            <consortium name="The Broad Institute Genome Sequencing Center for Infectious Disease"/>
            <person name="Wu L."/>
            <person name="Ma J."/>
        </authorList>
    </citation>
    <scope>NUCLEOTIDE SEQUENCE [LARGE SCALE GENOMIC DNA]</scope>
    <source>
        <strain evidence="5">KCTC 42398</strain>
    </source>
</reference>
<gene>
    <name evidence="4" type="ORF">ACFSR8_03115</name>
</gene>
<dbReference type="NCBIfam" id="TIGR04183">
    <property type="entry name" value="Por_Secre_tail"/>
    <property type="match status" value="1"/>
</dbReference>
<keyword evidence="1 2" id="KW-0732">Signal</keyword>